<proteinExistence type="predicted"/>
<dbReference type="EMBL" id="AYSA01000105">
    <property type="protein sequence ID" value="ESZ97037.1"/>
    <property type="molecule type" value="Genomic_DNA"/>
</dbReference>
<sequence>MPPKRRASEMTENSEKTEIIPLQKIREAVEQKKKDINVFRTSHKMIERRVAANDKEIEEYRKMMERCEDLKIINKRNLEVFQIKICDSGNEIKELEAIQNRGEELEKKLLGSAKKELADNVESMLRERQEGKNTLLQTKYEAESPTSKPKKDTHANGDSEYRNGHEY</sequence>
<dbReference type="HOGENOM" id="CLU_1595505_0_0_1"/>
<accession>W9CJS5</accession>
<evidence type="ECO:0000313" key="3">
    <source>
        <dbReference type="Proteomes" id="UP000019487"/>
    </source>
</evidence>
<keyword evidence="3" id="KW-1185">Reference proteome</keyword>
<organism evidence="2 3">
    <name type="scientific">Sclerotinia borealis (strain F-4128)</name>
    <dbReference type="NCBI Taxonomy" id="1432307"/>
    <lineage>
        <taxon>Eukaryota</taxon>
        <taxon>Fungi</taxon>
        <taxon>Dikarya</taxon>
        <taxon>Ascomycota</taxon>
        <taxon>Pezizomycotina</taxon>
        <taxon>Leotiomycetes</taxon>
        <taxon>Helotiales</taxon>
        <taxon>Sclerotiniaceae</taxon>
        <taxon>Sclerotinia</taxon>
    </lineage>
</organism>
<feature type="region of interest" description="Disordered" evidence="1">
    <location>
        <begin position="124"/>
        <end position="167"/>
    </location>
</feature>
<reference evidence="2 3" key="1">
    <citation type="journal article" date="2014" name="Genome Announc.">
        <title>Draft genome sequence of Sclerotinia borealis, a psychrophilic plant pathogenic fungus.</title>
        <authorList>
            <person name="Mardanov A.V."/>
            <person name="Beletsky A.V."/>
            <person name="Kadnikov V.V."/>
            <person name="Ignatov A.N."/>
            <person name="Ravin N.V."/>
        </authorList>
    </citation>
    <scope>NUCLEOTIDE SEQUENCE [LARGE SCALE GENOMIC DNA]</scope>
    <source>
        <strain evidence="3">F-4157</strain>
    </source>
</reference>
<dbReference type="Proteomes" id="UP000019487">
    <property type="component" value="Unassembled WGS sequence"/>
</dbReference>
<dbReference type="AlphaFoldDB" id="W9CJS5"/>
<feature type="compositionally biased region" description="Basic and acidic residues" evidence="1">
    <location>
        <begin position="149"/>
        <end position="167"/>
    </location>
</feature>
<comment type="caution">
    <text evidence="2">The sequence shown here is derived from an EMBL/GenBank/DDBJ whole genome shotgun (WGS) entry which is preliminary data.</text>
</comment>
<name>W9CJS5_SCLBF</name>
<gene>
    <name evidence="2" type="ORF">SBOR_2582</name>
</gene>
<protein>
    <submittedName>
        <fullName evidence="2">Uncharacterized protein</fullName>
    </submittedName>
</protein>
<evidence type="ECO:0000313" key="2">
    <source>
        <dbReference type="EMBL" id="ESZ97037.1"/>
    </source>
</evidence>
<evidence type="ECO:0000256" key="1">
    <source>
        <dbReference type="SAM" id="MobiDB-lite"/>
    </source>
</evidence>